<sequence>MRHPIAIVVLLCCMSCKSKQENTHALYSWTAFYQPADSIAKLPSDAFNHLYLHYFDVTWSDEYNIPLPKPSFRHQFADSAFYGKNPFTPVIHIENRVLAQLPMDSMAPLAAKMNSKMELLSSKILQQSNVKPADEIQVDCNWTPATKEKYFVLLLQLKQLQPQKELSATVNLYAFKEKATMGVPPVTRVMLQCYDIGRSNDTSSNNVNLDPESLAGYFKDNVYPLPLDLAFPVAGWMVQYRDGKKLGYPYLFEFFREDTSLFKAQGEGQYIVRKDTSYQGTALKINDLLSRETVQPAVLASAIKYITGKIKYRRIAFWYWNPPVTYQYRDLIRQTFTTH</sequence>
<organism evidence="1 2">
    <name type="scientific">Chitinophaga dinghuensis</name>
    <dbReference type="NCBI Taxonomy" id="1539050"/>
    <lineage>
        <taxon>Bacteria</taxon>
        <taxon>Pseudomonadati</taxon>
        <taxon>Bacteroidota</taxon>
        <taxon>Chitinophagia</taxon>
        <taxon>Chitinophagales</taxon>
        <taxon>Chitinophagaceae</taxon>
        <taxon>Chitinophaga</taxon>
    </lineage>
</organism>
<keyword evidence="2" id="KW-1185">Reference proteome</keyword>
<evidence type="ECO:0000313" key="2">
    <source>
        <dbReference type="Proteomes" id="UP000249819"/>
    </source>
</evidence>
<reference evidence="1 2" key="1">
    <citation type="submission" date="2018-06" db="EMBL/GenBank/DDBJ databases">
        <title>Genomic Encyclopedia of Archaeal and Bacterial Type Strains, Phase II (KMG-II): from individual species to whole genera.</title>
        <authorList>
            <person name="Goeker M."/>
        </authorList>
    </citation>
    <scope>NUCLEOTIDE SEQUENCE [LARGE SCALE GENOMIC DNA]</scope>
    <source>
        <strain evidence="1 2">DSM 29821</strain>
    </source>
</reference>
<proteinExistence type="predicted"/>
<accession>A0A327VW55</accession>
<gene>
    <name evidence="1" type="ORF">CLV59_106256</name>
</gene>
<name>A0A327VW55_9BACT</name>
<protein>
    <submittedName>
        <fullName evidence="1">Uncharacterized protein</fullName>
    </submittedName>
</protein>
<dbReference type="Proteomes" id="UP000249819">
    <property type="component" value="Unassembled WGS sequence"/>
</dbReference>
<evidence type="ECO:0000313" key="1">
    <source>
        <dbReference type="EMBL" id="RAJ79195.1"/>
    </source>
</evidence>
<dbReference type="EMBL" id="QLMA01000006">
    <property type="protein sequence ID" value="RAJ79195.1"/>
    <property type="molecule type" value="Genomic_DNA"/>
</dbReference>
<dbReference type="AlphaFoldDB" id="A0A327VW55"/>
<comment type="caution">
    <text evidence="1">The sequence shown here is derived from an EMBL/GenBank/DDBJ whole genome shotgun (WGS) entry which is preliminary data.</text>
</comment>